<comment type="subcellular location">
    <subcellularLocation>
        <location evidence="1">Cell membrane</location>
        <topology evidence="1">Multi-pass membrane protein</topology>
    </subcellularLocation>
</comment>
<feature type="transmembrane region" description="Helical" evidence="5">
    <location>
        <begin position="163"/>
        <end position="181"/>
    </location>
</feature>
<dbReference type="Gene3D" id="1.20.120.1780">
    <property type="entry name" value="UbiA prenyltransferase"/>
    <property type="match status" value="1"/>
</dbReference>
<dbReference type="Proteomes" id="UP000007485">
    <property type="component" value="Chromosome"/>
</dbReference>
<feature type="transmembrane region" description="Helical" evidence="5">
    <location>
        <begin position="269"/>
        <end position="290"/>
    </location>
</feature>
<feature type="transmembrane region" description="Helical" evidence="5">
    <location>
        <begin position="131"/>
        <end position="151"/>
    </location>
</feature>
<feature type="transmembrane region" description="Helical" evidence="5">
    <location>
        <begin position="82"/>
        <end position="100"/>
    </location>
</feature>
<keyword evidence="3 5" id="KW-1133">Transmembrane helix</keyword>
<feature type="transmembrane region" description="Helical" evidence="5">
    <location>
        <begin position="106"/>
        <end position="124"/>
    </location>
</feature>
<dbReference type="eggNOG" id="arCOG00476">
    <property type="taxonomic scope" value="Archaea"/>
</dbReference>
<dbReference type="GO" id="GO:0005886">
    <property type="term" value="C:plasma membrane"/>
    <property type="evidence" value="ECO:0007669"/>
    <property type="project" value="UniProtKB-SubCell"/>
</dbReference>
<name>F0QYQ1_VULM7</name>
<evidence type="ECO:0000256" key="3">
    <source>
        <dbReference type="ARBA" id="ARBA00022989"/>
    </source>
</evidence>
<dbReference type="GO" id="GO:0016765">
    <property type="term" value="F:transferase activity, transferring alkyl or aryl (other than methyl) groups"/>
    <property type="evidence" value="ECO:0007669"/>
    <property type="project" value="InterPro"/>
</dbReference>
<dbReference type="InterPro" id="IPR000537">
    <property type="entry name" value="UbiA_prenyltransferase"/>
</dbReference>
<feature type="transmembrane region" description="Helical" evidence="5">
    <location>
        <begin position="35"/>
        <end position="58"/>
    </location>
</feature>
<feature type="transmembrane region" description="Helical" evidence="5">
    <location>
        <begin position="233"/>
        <end position="257"/>
    </location>
</feature>
<organism evidence="6 7">
    <name type="scientific">Vulcanisaeta moutnovskia (strain 768-28)</name>
    <dbReference type="NCBI Taxonomy" id="985053"/>
    <lineage>
        <taxon>Archaea</taxon>
        <taxon>Thermoproteota</taxon>
        <taxon>Thermoprotei</taxon>
        <taxon>Thermoproteales</taxon>
        <taxon>Thermoproteaceae</taxon>
        <taxon>Vulcanisaeta</taxon>
    </lineage>
</organism>
<reference evidence="6 7" key="1">
    <citation type="journal article" date="2011" name="J. Bacteriol.">
        <title>Complete genome sequence of 'Vulcanisaeta moutnovskia' strain 768-28, a novel member of the hyperthermophilic crenarchaeal genus vulcanisaeta.</title>
        <authorList>
            <person name="Gumerov V.M."/>
            <person name="Mardanov A.V."/>
            <person name="Beletsky A.V."/>
            <person name="Prokofeva M.I."/>
            <person name="Bonch-Osmolovskaya E.A."/>
            <person name="Ravin N.V."/>
            <person name="Skryabin K.G."/>
        </authorList>
    </citation>
    <scope>NUCLEOTIDE SEQUENCE [LARGE SCALE GENOMIC DNA]</scope>
    <source>
        <strain evidence="6 7">768-28</strain>
    </source>
</reference>
<feature type="transmembrane region" description="Helical" evidence="5">
    <location>
        <begin position="202"/>
        <end position="227"/>
    </location>
</feature>
<dbReference type="KEGG" id="vmo:VMUT_1279"/>
<evidence type="ECO:0000256" key="4">
    <source>
        <dbReference type="ARBA" id="ARBA00023136"/>
    </source>
</evidence>
<dbReference type="RefSeq" id="WP_013604646.1">
    <property type="nucleotide sequence ID" value="NC_015151.1"/>
</dbReference>
<dbReference type="Pfam" id="PF01040">
    <property type="entry name" value="UbiA"/>
    <property type="match status" value="1"/>
</dbReference>
<dbReference type="OrthoDB" id="11851at2157"/>
<keyword evidence="7" id="KW-1185">Reference proteome</keyword>
<dbReference type="PANTHER" id="PTHR42723">
    <property type="entry name" value="CHLOROPHYLL SYNTHASE"/>
    <property type="match status" value="1"/>
</dbReference>
<dbReference type="GeneID" id="10288931"/>
<sequence length="291" mass="32360">MNLRAFVKLSRIEHGVLTSLIVIASYVIAGGRNTIAMVLLFLSSLLTEIFLFTTNDIYNIEEDRINRPDAPLVRGEVSIKEAWFLSLLSLIIAILLNALGIVMKYLMTWSIVILLMAIILGFSYNYRLKRVIIVNNILVATTSSLTFLYGLYATSSIPPTLNIPYLLFTVSFLATIGRELVKGAIDVAGDVRASVKTIANVYGIKSAVILAVVFTFIAVFISPLIVIQALHEFYGLVLSVGVLMTDAILIYICIMLLRSTNYMDRFRFWSLGAMAITIIAYLVFALLLFVH</sequence>
<protein>
    <submittedName>
        <fullName evidence="6">UbiA prenyltransferase</fullName>
    </submittedName>
</protein>
<dbReference type="PANTHER" id="PTHR42723:SF1">
    <property type="entry name" value="CHLOROPHYLL SYNTHASE, CHLOROPLASTIC"/>
    <property type="match status" value="1"/>
</dbReference>
<dbReference type="InterPro" id="IPR050475">
    <property type="entry name" value="Prenyltransferase_related"/>
</dbReference>
<dbReference type="Gene3D" id="1.10.357.140">
    <property type="entry name" value="UbiA prenyltransferase"/>
    <property type="match status" value="1"/>
</dbReference>
<evidence type="ECO:0000313" key="7">
    <source>
        <dbReference type="Proteomes" id="UP000007485"/>
    </source>
</evidence>
<gene>
    <name evidence="6" type="ordered locus">VMUT_1279</name>
</gene>
<evidence type="ECO:0000256" key="5">
    <source>
        <dbReference type="SAM" id="Phobius"/>
    </source>
</evidence>
<evidence type="ECO:0000256" key="2">
    <source>
        <dbReference type="ARBA" id="ARBA00022692"/>
    </source>
</evidence>
<dbReference type="STRING" id="985053.VMUT_1279"/>
<evidence type="ECO:0000313" key="6">
    <source>
        <dbReference type="EMBL" id="ADY01484.1"/>
    </source>
</evidence>
<keyword evidence="2 5" id="KW-0812">Transmembrane</keyword>
<dbReference type="InterPro" id="IPR044878">
    <property type="entry name" value="UbiA_sf"/>
</dbReference>
<dbReference type="EMBL" id="CP002529">
    <property type="protein sequence ID" value="ADY01484.1"/>
    <property type="molecule type" value="Genomic_DNA"/>
</dbReference>
<proteinExistence type="predicted"/>
<feature type="transmembrane region" description="Helical" evidence="5">
    <location>
        <begin position="12"/>
        <end position="29"/>
    </location>
</feature>
<dbReference type="HOGENOM" id="CLU_073311_1_1_2"/>
<keyword evidence="4 5" id="KW-0472">Membrane</keyword>
<dbReference type="AlphaFoldDB" id="F0QYQ1"/>
<accession>F0QYQ1</accession>
<dbReference type="CDD" id="cd13961">
    <property type="entry name" value="PT_UbiA_DGGGPS"/>
    <property type="match status" value="1"/>
</dbReference>
<evidence type="ECO:0000256" key="1">
    <source>
        <dbReference type="ARBA" id="ARBA00004651"/>
    </source>
</evidence>